<feature type="compositionally biased region" description="Polar residues" evidence="1">
    <location>
        <begin position="474"/>
        <end position="484"/>
    </location>
</feature>
<feature type="compositionally biased region" description="Low complexity" evidence="1">
    <location>
        <begin position="578"/>
        <end position="613"/>
    </location>
</feature>
<comment type="caution">
    <text evidence="2">The sequence shown here is derived from an EMBL/GenBank/DDBJ whole genome shotgun (WGS) entry which is preliminary data.</text>
</comment>
<feature type="compositionally biased region" description="Polar residues" evidence="1">
    <location>
        <begin position="41"/>
        <end position="58"/>
    </location>
</feature>
<name>A0A5N5DM71_9PEZI</name>
<evidence type="ECO:0000313" key="2">
    <source>
        <dbReference type="EMBL" id="KAB2578002.1"/>
    </source>
</evidence>
<keyword evidence="3" id="KW-1185">Reference proteome</keyword>
<organism evidence="2 3">
    <name type="scientific">Lasiodiplodia theobromae</name>
    <dbReference type="NCBI Taxonomy" id="45133"/>
    <lineage>
        <taxon>Eukaryota</taxon>
        <taxon>Fungi</taxon>
        <taxon>Dikarya</taxon>
        <taxon>Ascomycota</taxon>
        <taxon>Pezizomycotina</taxon>
        <taxon>Dothideomycetes</taxon>
        <taxon>Dothideomycetes incertae sedis</taxon>
        <taxon>Botryosphaeriales</taxon>
        <taxon>Botryosphaeriaceae</taxon>
        <taxon>Lasiodiplodia</taxon>
    </lineage>
</organism>
<feature type="compositionally biased region" description="Pro residues" evidence="1">
    <location>
        <begin position="433"/>
        <end position="447"/>
    </location>
</feature>
<proteinExistence type="predicted"/>
<feature type="region of interest" description="Disordered" evidence="1">
    <location>
        <begin position="1"/>
        <end position="99"/>
    </location>
</feature>
<feature type="compositionally biased region" description="Low complexity" evidence="1">
    <location>
        <begin position="1"/>
        <end position="12"/>
    </location>
</feature>
<protein>
    <submittedName>
        <fullName evidence="2">Uncharacterized protein</fullName>
    </submittedName>
</protein>
<feature type="compositionally biased region" description="Low complexity" evidence="1">
    <location>
        <begin position="629"/>
        <end position="639"/>
    </location>
</feature>
<dbReference type="Proteomes" id="UP000325902">
    <property type="component" value="Unassembled WGS sequence"/>
</dbReference>
<dbReference type="AlphaFoldDB" id="A0A5N5DM71"/>
<sequence length="725" mass="77435">MSSGAFYAAAASGDRRNSVPNDTTSAAAGDGQTYEIPPTAGGQSTVAYGQSTTPSSLEGNMAELLEAAAKATTESQRHAAAQQQQQQQQQAGGGAAGLRKVARVTDLRGTAMQEEALSAVGQKRKRAVTPSGVGEGGSDIHGIEEGEGQEGGRAGSQSPRKRARQTPTTGVAEMQHHASSADMHHYHHQQQSPTMIHHQQHQQEGFGLTDARAVGVHSAAALFRQPSASSAAKKHTRPPMSKLFASLQLTPENFLRLQAAAKTYMLDEAHPERQSCVGSRGKGDTDMVKLRLFNCCRDFLNDGIGERFFGPDVPAPTENEVLEGETMPGRKWVWPRDGNKIVSLVTPLLRRMVTNERQRQYAQETRKGTGKKTKTDTASRDTSSQDAAAAVAAAAAAAAAAASATATTPSSTAPFDASHSPPNLAIDPSLSTPQPPQPPLTHAPPPNLQSHYPAVAPPQPAPYGPPPTQYPRFLQTQPAQSIYSTAVPAGPHPTGANSDQDHHHQHFHHHHQQQPPPDQNVIQVLITKNNTRLLPRIDMPSWPSTPHHTLPLADLRRAIEEEVRGLLKRGLDLGIRRASPTKTPTMATTAPATASRAGENVAPATTATSSTVAETQQPADVDMGEAGSDEQQQQQQPDMDQQKEAPPVKEGVANDGDGSTLQSQQQQRQALEDEPGIDDITLEIRALTGRGLVLITGDDEWRAVLAEVGRAVWMEGVLRVVVEVI</sequence>
<dbReference type="OrthoDB" id="5373017at2759"/>
<gene>
    <name evidence="2" type="ORF">DBV05_g3436</name>
</gene>
<evidence type="ECO:0000256" key="1">
    <source>
        <dbReference type="SAM" id="MobiDB-lite"/>
    </source>
</evidence>
<feature type="region of interest" description="Disordered" evidence="1">
    <location>
        <begin position="408"/>
        <end position="517"/>
    </location>
</feature>
<feature type="region of interest" description="Disordered" evidence="1">
    <location>
        <begin position="115"/>
        <end position="194"/>
    </location>
</feature>
<accession>A0A5N5DM71</accession>
<evidence type="ECO:0000313" key="3">
    <source>
        <dbReference type="Proteomes" id="UP000325902"/>
    </source>
</evidence>
<dbReference type="EMBL" id="VCHE01000014">
    <property type="protein sequence ID" value="KAB2578002.1"/>
    <property type="molecule type" value="Genomic_DNA"/>
</dbReference>
<feature type="compositionally biased region" description="Basic and acidic residues" evidence="1">
    <location>
        <begin position="355"/>
        <end position="379"/>
    </location>
</feature>
<feature type="compositionally biased region" description="Basic residues" evidence="1">
    <location>
        <begin position="503"/>
        <end position="512"/>
    </location>
</feature>
<feature type="region of interest" description="Disordered" evidence="1">
    <location>
        <begin position="577"/>
        <end position="674"/>
    </location>
</feature>
<feature type="compositionally biased region" description="Pro residues" evidence="1">
    <location>
        <begin position="455"/>
        <end position="469"/>
    </location>
</feature>
<feature type="compositionally biased region" description="Low complexity" evidence="1">
    <location>
        <begin position="62"/>
        <end position="90"/>
    </location>
</feature>
<reference evidence="2 3" key="1">
    <citation type="journal article" date="2019" name="Sci. Rep.">
        <title>A multi-omics analysis of the grapevine pathogen Lasiodiplodia theobromae reveals that temperature affects the expression of virulence- and pathogenicity-related genes.</title>
        <authorList>
            <person name="Felix C."/>
            <person name="Meneses R."/>
            <person name="Goncalves M.F.M."/>
            <person name="Tilleman L."/>
            <person name="Duarte A.S."/>
            <person name="Jorrin-Novo J.V."/>
            <person name="Van de Peer Y."/>
            <person name="Deforce D."/>
            <person name="Van Nieuwerburgh F."/>
            <person name="Esteves A.C."/>
            <person name="Alves A."/>
        </authorList>
    </citation>
    <scope>NUCLEOTIDE SEQUENCE [LARGE SCALE GENOMIC DNA]</scope>
    <source>
        <strain evidence="2 3">LA-SOL3</strain>
    </source>
</reference>
<feature type="region of interest" description="Disordered" evidence="1">
    <location>
        <begin position="355"/>
        <end position="384"/>
    </location>
</feature>